<dbReference type="CDD" id="cd06850">
    <property type="entry name" value="biotinyl_domain"/>
    <property type="match status" value="1"/>
</dbReference>
<dbReference type="FunFam" id="2.40.50.100:FF:000003">
    <property type="entry name" value="Acetyl-CoA carboxylase biotin carboxyl carrier protein"/>
    <property type="match status" value="1"/>
</dbReference>
<gene>
    <name evidence="3" type="ORF">GU926_15225</name>
</gene>
<dbReference type="PROSITE" id="PS00188">
    <property type="entry name" value="BIOTIN"/>
    <property type="match status" value="1"/>
</dbReference>
<dbReference type="Proteomes" id="UP000464214">
    <property type="component" value="Chromosome"/>
</dbReference>
<dbReference type="PROSITE" id="PS50968">
    <property type="entry name" value="BIOTINYL_LIPOYL"/>
    <property type="match status" value="1"/>
</dbReference>
<protein>
    <submittedName>
        <fullName evidence="3">Biotin/lipoyl-binding protein</fullName>
    </submittedName>
</protein>
<evidence type="ECO:0000313" key="4">
    <source>
        <dbReference type="Proteomes" id="UP000464214"/>
    </source>
</evidence>
<dbReference type="EMBL" id="CP047897">
    <property type="protein sequence ID" value="QHL88706.1"/>
    <property type="molecule type" value="Genomic_DNA"/>
</dbReference>
<dbReference type="Pfam" id="PF00364">
    <property type="entry name" value="Biotin_lipoyl"/>
    <property type="match status" value="1"/>
</dbReference>
<evidence type="ECO:0000313" key="3">
    <source>
        <dbReference type="EMBL" id="QHL88706.1"/>
    </source>
</evidence>
<evidence type="ECO:0000256" key="1">
    <source>
        <dbReference type="ARBA" id="ARBA00023267"/>
    </source>
</evidence>
<dbReference type="InterPro" id="IPR001882">
    <property type="entry name" value="Biotin_BS"/>
</dbReference>
<dbReference type="AlphaFoldDB" id="A0A6P1P2S7"/>
<accession>A0A6P1P2S7</accession>
<keyword evidence="1" id="KW-0092">Biotin</keyword>
<evidence type="ECO:0000259" key="2">
    <source>
        <dbReference type="PROSITE" id="PS50968"/>
    </source>
</evidence>
<proteinExistence type="predicted"/>
<dbReference type="KEGG" id="nib:GU926_15225"/>
<organism evidence="3 4">
    <name type="scientific">Nibribacter ruber</name>
    <dbReference type="NCBI Taxonomy" id="2698458"/>
    <lineage>
        <taxon>Bacteria</taxon>
        <taxon>Pseudomonadati</taxon>
        <taxon>Bacteroidota</taxon>
        <taxon>Cytophagia</taxon>
        <taxon>Cytophagales</taxon>
        <taxon>Hymenobacteraceae</taxon>
        <taxon>Nibribacter</taxon>
    </lineage>
</organism>
<sequence>MLQVKSATNTWQVVLEKNQILLNNTPFTWDILPLSPTSFHILKDGKSYTAELLDVEADTKTFRIKINGTVHTLQVQDRMDLLLASLGMDQALVQKINDIKAPMPGLILDIKVQVGQEVKKGDPILILEAMKMENIIKSPGDGVVSQVKVNVKQNVEKNQVLVLF</sequence>
<dbReference type="RefSeq" id="WP_160693385.1">
    <property type="nucleotide sequence ID" value="NZ_CP047897.1"/>
</dbReference>
<dbReference type="SUPFAM" id="SSF51230">
    <property type="entry name" value="Single hybrid motif"/>
    <property type="match status" value="1"/>
</dbReference>
<dbReference type="PANTHER" id="PTHR45266">
    <property type="entry name" value="OXALOACETATE DECARBOXYLASE ALPHA CHAIN"/>
    <property type="match status" value="1"/>
</dbReference>
<dbReference type="InterPro" id="IPR000089">
    <property type="entry name" value="Biotin_lipoyl"/>
</dbReference>
<reference evidence="3 4" key="1">
    <citation type="submission" date="2020-01" db="EMBL/GenBank/DDBJ databases">
        <authorList>
            <person name="Kim M."/>
        </authorList>
    </citation>
    <scope>NUCLEOTIDE SEQUENCE [LARGE SCALE GENOMIC DNA]</scope>
    <source>
        <strain evidence="3 4">BT10</strain>
    </source>
</reference>
<keyword evidence="4" id="KW-1185">Reference proteome</keyword>
<name>A0A6P1P2S7_9BACT</name>
<feature type="domain" description="Lipoyl-binding" evidence="2">
    <location>
        <begin position="96"/>
        <end position="164"/>
    </location>
</feature>
<dbReference type="Gene3D" id="2.40.50.100">
    <property type="match status" value="1"/>
</dbReference>
<dbReference type="PANTHER" id="PTHR45266:SF3">
    <property type="entry name" value="OXALOACETATE DECARBOXYLASE ALPHA CHAIN"/>
    <property type="match status" value="1"/>
</dbReference>
<dbReference type="InterPro" id="IPR011053">
    <property type="entry name" value="Single_hybrid_motif"/>
</dbReference>
<dbReference type="InterPro" id="IPR050709">
    <property type="entry name" value="Biotin_Carboxyl_Carrier/Decarb"/>
</dbReference>